<comment type="function">
    <text evidence="1">Involved in auxin transport. Regulator of the auxin signaling pathway.</text>
</comment>
<comment type="subcellular location">
    <subcellularLocation>
        <location evidence="2">Cell membrane</location>
    </subcellularLocation>
</comment>
<gene>
    <name evidence="8" type="ORF">F3Y22_tig00000340pilonHSYRG00195</name>
</gene>
<keyword evidence="4" id="KW-0813">Transport</keyword>
<dbReference type="InterPro" id="IPR039621">
    <property type="entry name" value="BG1-like"/>
</dbReference>
<dbReference type="PANTHER" id="PTHR33541:SF31">
    <property type="entry name" value="PROTEIN BIG GRAIN 1-LIKE A"/>
    <property type="match status" value="1"/>
</dbReference>
<protein>
    <submittedName>
        <fullName evidence="8">BREVIS RADIX-like 4 isoform 1</fullName>
    </submittedName>
</protein>
<evidence type="ECO:0000313" key="8">
    <source>
        <dbReference type="EMBL" id="KAE8735311.1"/>
    </source>
</evidence>
<comment type="similarity">
    <text evidence="3">Belongs to the BIG GRAIN 1 (BG1) plant protein family.</text>
</comment>
<proteinExistence type="inferred from homology"/>
<keyword evidence="5" id="KW-1003">Cell membrane</keyword>
<evidence type="ECO:0000256" key="4">
    <source>
        <dbReference type="ARBA" id="ARBA00022448"/>
    </source>
</evidence>
<evidence type="ECO:0000256" key="6">
    <source>
        <dbReference type="ARBA" id="ARBA00023136"/>
    </source>
</evidence>
<dbReference type="GO" id="GO:0009734">
    <property type="term" value="P:auxin-activated signaling pathway"/>
    <property type="evidence" value="ECO:0007669"/>
    <property type="project" value="UniProtKB-KW"/>
</dbReference>
<evidence type="ECO:0000256" key="7">
    <source>
        <dbReference type="ARBA" id="ARBA00023294"/>
    </source>
</evidence>
<dbReference type="Proteomes" id="UP000436088">
    <property type="component" value="Unassembled WGS sequence"/>
</dbReference>
<dbReference type="EMBL" id="VEPZ02000032">
    <property type="protein sequence ID" value="KAE8735311.1"/>
    <property type="molecule type" value="Genomic_DNA"/>
</dbReference>
<keyword evidence="9" id="KW-1185">Reference proteome</keyword>
<comment type="caution">
    <text evidence="8">The sequence shown here is derived from an EMBL/GenBank/DDBJ whole genome shotgun (WGS) entry which is preliminary data.</text>
</comment>
<dbReference type="PANTHER" id="PTHR33541">
    <property type="entry name" value="PROTEIN BIG GRAIN 1-LIKE A-RELATED"/>
    <property type="match status" value="1"/>
</dbReference>
<evidence type="ECO:0000256" key="3">
    <source>
        <dbReference type="ARBA" id="ARBA00010067"/>
    </source>
</evidence>
<keyword evidence="6" id="KW-0472">Membrane</keyword>
<keyword evidence="7" id="KW-0927">Auxin signaling pathway</keyword>
<accession>A0A6A3D7G7</accession>
<name>A0A6A3D7G7_HIBSY</name>
<sequence length="148" mass="17089">MDHLGRKCVLTYGNCNRRSVKFCPVSVIVDEDCRPCDHKRIYEEDPRLIPTSNVQKNLKFSSRNEELKKKESAVGSQRRGIGKLALRGFIEHYDNEDDEEDDGELSCSSSDLFELDHLIGIGRYREELPVYETTRLKNNEAFVNGLMF</sequence>
<reference evidence="8" key="1">
    <citation type="submission" date="2019-09" db="EMBL/GenBank/DDBJ databases">
        <title>Draft genome information of white flower Hibiscus syriacus.</title>
        <authorList>
            <person name="Kim Y.-M."/>
        </authorList>
    </citation>
    <scope>NUCLEOTIDE SEQUENCE [LARGE SCALE GENOMIC DNA]</scope>
    <source>
        <strain evidence="8">YM2019G1</strain>
    </source>
</reference>
<evidence type="ECO:0000256" key="1">
    <source>
        <dbReference type="ARBA" id="ARBA00002281"/>
    </source>
</evidence>
<dbReference type="AlphaFoldDB" id="A0A6A3D7G7"/>
<evidence type="ECO:0000313" key="9">
    <source>
        <dbReference type="Proteomes" id="UP000436088"/>
    </source>
</evidence>
<dbReference type="GO" id="GO:0005886">
    <property type="term" value="C:plasma membrane"/>
    <property type="evidence" value="ECO:0007669"/>
    <property type="project" value="UniProtKB-SubCell"/>
</dbReference>
<organism evidence="8 9">
    <name type="scientific">Hibiscus syriacus</name>
    <name type="common">Rose of Sharon</name>
    <dbReference type="NCBI Taxonomy" id="106335"/>
    <lineage>
        <taxon>Eukaryota</taxon>
        <taxon>Viridiplantae</taxon>
        <taxon>Streptophyta</taxon>
        <taxon>Embryophyta</taxon>
        <taxon>Tracheophyta</taxon>
        <taxon>Spermatophyta</taxon>
        <taxon>Magnoliopsida</taxon>
        <taxon>eudicotyledons</taxon>
        <taxon>Gunneridae</taxon>
        <taxon>Pentapetalae</taxon>
        <taxon>rosids</taxon>
        <taxon>malvids</taxon>
        <taxon>Malvales</taxon>
        <taxon>Malvaceae</taxon>
        <taxon>Malvoideae</taxon>
        <taxon>Hibiscus</taxon>
    </lineage>
</organism>
<evidence type="ECO:0000256" key="2">
    <source>
        <dbReference type="ARBA" id="ARBA00004236"/>
    </source>
</evidence>
<evidence type="ECO:0000256" key="5">
    <source>
        <dbReference type="ARBA" id="ARBA00022475"/>
    </source>
</evidence>